<evidence type="ECO:0000313" key="5">
    <source>
        <dbReference type="Proteomes" id="UP000186922"/>
    </source>
</evidence>
<evidence type="ECO:0000256" key="1">
    <source>
        <dbReference type="ARBA" id="ARBA00022574"/>
    </source>
</evidence>
<evidence type="ECO:0000256" key="3">
    <source>
        <dbReference type="SAM" id="MobiDB-lite"/>
    </source>
</evidence>
<name>A0A1D1W1U8_RAMVA</name>
<reference evidence="4 5" key="1">
    <citation type="journal article" date="2016" name="Nat. Commun.">
        <title>Extremotolerant tardigrade genome and improved radiotolerance of human cultured cells by tardigrade-unique protein.</title>
        <authorList>
            <person name="Hashimoto T."/>
            <person name="Horikawa D.D."/>
            <person name="Saito Y."/>
            <person name="Kuwahara H."/>
            <person name="Kozuka-Hata H."/>
            <person name="Shin-I T."/>
            <person name="Minakuchi Y."/>
            <person name="Ohishi K."/>
            <person name="Motoyama A."/>
            <person name="Aizu T."/>
            <person name="Enomoto A."/>
            <person name="Kondo K."/>
            <person name="Tanaka S."/>
            <person name="Hara Y."/>
            <person name="Koshikawa S."/>
            <person name="Sagara H."/>
            <person name="Miura T."/>
            <person name="Yokobori S."/>
            <person name="Miyagawa K."/>
            <person name="Suzuki Y."/>
            <person name="Kubo T."/>
            <person name="Oyama M."/>
            <person name="Kohara Y."/>
            <person name="Fujiyama A."/>
            <person name="Arakawa K."/>
            <person name="Katayama T."/>
            <person name="Toyoda A."/>
            <person name="Kunieda T."/>
        </authorList>
    </citation>
    <scope>NUCLEOTIDE SEQUENCE [LARGE SCALE GENOMIC DNA]</scope>
    <source>
        <strain evidence="4 5">YOKOZUNA-1</strain>
    </source>
</reference>
<dbReference type="InterPro" id="IPR036322">
    <property type="entry name" value="WD40_repeat_dom_sf"/>
</dbReference>
<organism evidence="4 5">
    <name type="scientific">Ramazzottius varieornatus</name>
    <name type="common">Water bear</name>
    <name type="synonym">Tardigrade</name>
    <dbReference type="NCBI Taxonomy" id="947166"/>
    <lineage>
        <taxon>Eukaryota</taxon>
        <taxon>Metazoa</taxon>
        <taxon>Ecdysozoa</taxon>
        <taxon>Tardigrada</taxon>
        <taxon>Eutardigrada</taxon>
        <taxon>Parachela</taxon>
        <taxon>Hypsibioidea</taxon>
        <taxon>Ramazzottiidae</taxon>
        <taxon>Ramazzottius</taxon>
    </lineage>
</organism>
<dbReference type="STRING" id="947166.A0A1D1W1U8"/>
<dbReference type="AlphaFoldDB" id="A0A1D1W1U8"/>
<dbReference type="PANTHER" id="PTHR14107">
    <property type="entry name" value="WD REPEAT PROTEIN"/>
    <property type="match status" value="1"/>
</dbReference>
<dbReference type="SMART" id="SM00320">
    <property type="entry name" value="WD40"/>
    <property type="match status" value="4"/>
</dbReference>
<keyword evidence="1" id="KW-0853">WD repeat</keyword>
<dbReference type="SUPFAM" id="SSF50978">
    <property type="entry name" value="WD40 repeat-like"/>
    <property type="match status" value="1"/>
</dbReference>
<sequence>MALSNMSGDASSQSTLDIKQHFVTREGYYRNLPTYEYSRPNRPSGIHAFTGSQPPNLPVKISLVRVPDDDTGYADRILFNVGREIFLYAFKSIWEAPDLSRPVDRQIHKALPTCHDINRLNCSAQGCSTVVGFNTGSFQVSDPRKEPHFYNEDRLLDKTKVTCVKWVPGSTQQLLVGFASGQILHCDDSLPWSSTLPSYQAHKHGDGFAVYTCKSRTPRNPMYRWTIGEGSLDAFAFSPCSKFLATASHDGFLRVFLFETFDLIGTAKSYFGGLLCVGWSPDSKFVCAAGEDDLVHLFSIDSRKIVARGRGHRSWITAVAFDPMTSCLASSSVPASTSNGPVPPSRLPVSNSKDPPAPAQTAQRIITYRFATVGQDTQICLWELTDDIVKQSTYPRGRGGSLMINGPVSGLSVPPKSVPAPAPKRVLPLIGNRSAASAAAKSKKEEQERSAQEKKEKEEVNKAPLGSPLCPKLEDVPLLEPLVCKRIAPERLNDIVFHDDCILISTQEGVIMTWCRPGRALPNDSSSRQNSCSN</sequence>
<keyword evidence="2" id="KW-0677">Repeat</keyword>
<comment type="caution">
    <text evidence="4">The sequence shown here is derived from an EMBL/GenBank/DDBJ whole genome shotgun (WGS) entry which is preliminary data.</text>
</comment>
<accession>A0A1D1W1U8</accession>
<dbReference type="InterPro" id="IPR051362">
    <property type="entry name" value="WD_repeat_creC_regulators"/>
</dbReference>
<dbReference type="Proteomes" id="UP000186922">
    <property type="component" value="Unassembled WGS sequence"/>
</dbReference>
<dbReference type="Pfam" id="PF00400">
    <property type="entry name" value="WD40"/>
    <property type="match status" value="3"/>
</dbReference>
<dbReference type="EMBL" id="BDGG01000015">
    <property type="protein sequence ID" value="GAV07401.1"/>
    <property type="molecule type" value="Genomic_DNA"/>
</dbReference>
<keyword evidence="5" id="KW-1185">Reference proteome</keyword>
<feature type="region of interest" description="Disordered" evidence="3">
    <location>
        <begin position="332"/>
        <end position="360"/>
    </location>
</feature>
<feature type="region of interest" description="Disordered" evidence="3">
    <location>
        <begin position="433"/>
        <end position="466"/>
    </location>
</feature>
<protein>
    <submittedName>
        <fullName evidence="4">Uncharacterized protein</fullName>
    </submittedName>
</protein>
<dbReference type="OrthoDB" id="3367at2759"/>
<dbReference type="Gene3D" id="2.130.10.10">
    <property type="entry name" value="YVTN repeat-like/Quinoprotein amine dehydrogenase"/>
    <property type="match status" value="1"/>
</dbReference>
<evidence type="ECO:0000313" key="4">
    <source>
        <dbReference type="EMBL" id="GAV07401.1"/>
    </source>
</evidence>
<dbReference type="InterPro" id="IPR001680">
    <property type="entry name" value="WD40_rpt"/>
</dbReference>
<evidence type="ECO:0000256" key="2">
    <source>
        <dbReference type="ARBA" id="ARBA00022737"/>
    </source>
</evidence>
<dbReference type="PANTHER" id="PTHR14107:SF16">
    <property type="entry name" value="AT02583P"/>
    <property type="match status" value="1"/>
</dbReference>
<dbReference type="InterPro" id="IPR015943">
    <property type="entry name" value="WD40/YVTN_repeat-like_dom_sf"/>
</dbReference>
<gene>
    <name evidence="4" type="primary">RvY_17238-1</name>
    <name evidence="4" type="synonym">RvY_17238.1</name>
    <name evidence="4" type="ORF">RvY_17238</name>
</gene>
<proteinExistence type="predicted"/>
<feature type="compositionally biased region" description="Basic and acidic residues" evidence="3">
    <location>
        <begin position="442"/>
        <end position="461"/>
    </location>
</feature>